<feature type="transmembrane region" description="Helical" evidence="8">
    <location>
        <begin position="382"/>
        <end position="401"/>
    </location>
</feature>
<organism evidence="10 11">
    <name type="scientific">Aspergillus ruber (strain CBS 135680)</name>
    <dbReference type="NCBI Taxonomy" id="1388766"/>
    <lineage>
        <taxon>Eukaryota</taxon>
        <taxon>Fungi</taxon>
        <taxon>Dikarya</taxon>
        <taxon>Ascomycota</taxon>
        <taxon>Pezizomycotina</taxon>
        <taxon>Eurotiomycetes</taxon>
        <taxon>Eurotiomycetidae</taxon>
        <taxon>Eurotiales</taxon>
        <taxon>Aspergillaceae</taxon>
        <taxon>Aspergillus</taxon>
        <taxon>Aspergillus subgen. Aspergillus</taxon>
    </lineage>
</organism>
<dbReference type="SUPFAM" id="SSF103473">
    <property type="entry name" value="MFS general substrate transporter"/>
    <property type="match status" value="1"/>
</dbReference>
<dbReference type="AlphaFoldDB" id="A0A017S470"/>
<evidence type="ECO:0000256" key="2">
    <source>
        <dbReference type="ARBA" id="ARBA00022448"/>
    </source>
</evidence>
<feature type="region of interest" description="Disordered" evidence="7">
    <location>
        <begin position="1"/>
        <end position="22"/>
    </location>
</feature>
<dbReference type="InterPro" id="IPR011701">
    <property type="entry name" value="MFS"/>
</dbReference>
<comment type="subcellular location">
    <subcellularLocation>
        <location evidence="1">Membrane</location>
        <topology evidence="1">Multi-pass membrane protein</topology>
    </subcellularLocation>
</comment>
<dbReference type="HOGENOM" id="CLU_001265_0_5_1"/>
<evidence type="ECO:0000256" key="5">
    <source>
        <dbReference type="ARBA" id="ARBA00023136"/>
    </source>
</evidence>
<feature type="transmembrane region" description="Helical" evidence="8">
    <location>
        <begin position="100"/>
        <end position="118"/>
    </location>
</feature>
<feature type="transmembrane region" description="Helical" evidence="8">
    <location>
        <begin position="187"/>
        <end position="206"/>
    </location>
</feature>
<feature type="transmembrane region" description="Helical" evidence="8">
    <location>
        <begin position="324"/>
        <end position="345"/>
    </location>
</feature>
<evidence type="ECO:0000256" key="4">
    <source>
        <dbReference type="ARBA" id="ARBA00022989"/>
    </source>
</evidence>
<dbReference type="RefSeq" id="XP_040634665.1">
    <property type="nucleotide sequence ID" value="XM_040785917.1"/>
</dbReference>
<feature type="transmembrane region" description="Helical" evidence="8">
    <location>
        <begin position="290"/>
        <end position="312"/>
    </location>
</feature>
<evidence type="ECO:0000259" key="9">
    <source>
        <dbReference type="PROSITE" id="PS50850"/>
    </source>
</evidence>
<evidence type="ECO:0000256" key="7">
    <source>
        <dbReference type="SAM" id="MobiDB-lite"/>
    </source>
</evidence>
<dbReference type="EMBL" id="KK088450">
    <property type="protein sequence ID" value="EYE90975.1"/>
    <property type="molecule type" value="Genomic_DNA"/>
</dbReference>
<keyword evidence="2" id="KW-0813">Transport</keyword>
<evidence type="ECO:0000313" key="10">
    <source>
        <dbReference type="EMBL" id="EYE90975.1"/>
    </source>
</evidence>
<keyword evidence="5 8" id="KW-0472">Membrane</keyword>
<reference evidence="11" key="1">
    <citation type="journal article" date="2014" name="Nat. Commun.">
        <title>Genomic adaptations of the halophilic Dead Sea filamentous fungus Eurotium rubrum.</title>
        <authorList>
            <person name="Kis-Papo T."/>
            <person name="Weig A.R."/>
            <person name="Riley R."/>
            <person name="Persoh D."/>
            <person name="Salamov A."/>
            <person name="Sun H."/>
            <person name="Lipzen A."/>
            <person name="Wasser S.P."/>
            <person name="Rambold G."/>
            <person name="Grigoriev I.V."/>
            <person name="Nevo E."/>
        </authorList>
    </citation>
    <scope>NUCLEOTIDE SEQUENCE [LARGE SCALE GENOMIC DNA]</scope>
    <source>
        <strain evidence="11">CBS 135680</strain>
    </source>
</reference>
<dbReference type="GO" id="GO:0016020">
    <property type="term" value="C:membrane"/>
    <property type="evidence" value="ECO:0007669"/>
    <property type="project" value="UniProtKB-SubCell"/>
</dbReference>
<keyword evidence="4 8" id="KW-1133">Transmembrane helix</keyword>
<dbReference type="PANTHER" id="PTHR43791">
    <property type="entry name" value="PERMEASE-RELATED"/>
    <property type="match status" value="1"/>
</dbReference>
<proteinExistence type="inferred from homology"/>
<evidence type="ECO:0000256" key="1">
    <source>
        <dbReference type="ARBA" id="ARBA00004141"/>
    </source>
</evidence>
<accession>A0A017S470</accession>
<dbReference type="PROSITE" id="PS50850">
    <property type="entry name" value="MFS"/>
    <property type="match status" value="1"/>
</dbReference>
<feature type="transmembrane region" description="Helical" evidence="8">
    <location>
        <begin position="125"/>
        <end position="143"/>
    </location>
</feature>
<dbReference type="InterPro" id="IPR020846">
    <property type="entry name" value="MFS_dom"/>
</dbReference>
<dbReference type="Gene3D" id="1.20.1250.20">
    <property type="entry name" value="MFS general substrate transporter like domains"/>
    <property type="match status" value="2"/>
</dbReference>
<feature type="transmembrane region" description="Helical" evidence="8">
    <location>
        <begin position="352"/>
        <end position="370"/>
    </location>
</feature>
<dbReference type="InterPro" id="IPR036259">
    <property type="entry name" value="MFS_trans_sf"/>
</dbReference>
<dbReference type="GO" id="GO:0022857">
    <property type="term" value="F:transmembrane transporter activity"/>
    <property type="evidence" value="ECO:0007669"/>
    <property type="project" value="InterPro"/>
</dbReference>
<evidence type="ECO:0000256" key="8">
    <source>
        <dbReference type="SAM" id="Phobius"/>
    </source>
</evidence>
<dbReference type="Pfam" id="PF07690">
    <property type="entry name" value="MFS_1"/>
    <property type="match status" value="1"/>
</dbReference>
<evidence type="ECO:0000313" key="11">
    <source>
        <dbReference type="Proteomes" id="UP000019804"/>
    </source>
</evidence>
<keyword evidence="3 8" id="KW-0812">Transmembrane</keyword>
<dbReference type="FunFam" id="1.20.1250.20:FF:000064">
    <property type="entry name" value="MFS allantoate transporter"/>
    <property type="match status" value="1"/>
</dbReference>
<keyword evidence="11" id="KW-1185">Reference proteome</keyword>
<dbReference type="PANTHER" id="PTHR43791:SF103">
    <property type="entry name" value="MAJOR FACILITATOR SUPERFAMILY (MFS) PROFILE DOMAIN-CONTAINING PROTEIN-RELATED"/>
    <property type="match status" value="1"/>
</dbReference>
<comment type="similarity">
    <text evidence="6">Belongs to the major facilitator superfamily. Allantoate permease family.</text>
</comment>
<feature type="transmembrane region" description="Helical" evidence="8">
    <location>
        <begin position="155"/>
        <end position="175"/>
    </location>
</feature>
<feature type="transmembrane region" description="Helical" evidence="8">
    <location>
        <begin position="218"/>
        <end position="238"/>
    </location>
</feature>
<evidence type="ECO:0000256" key="6">
    <source>
        <dbReference type="ARBA" id="ARBA00037968"/>
    </source>
</evidence>
<feature type="compositionally biased region" description="Basic and acidic residues" evidence="7">
    <location>
        <begin position="13"/>
        <end position="22"/>
    </location>
</feature>
<name>A0A017S470_ASPRC</name>
<evidence type="ECO:0000256" key="3">
    <source>
        <dbReference type="ARBA" id="ARBA00022692"/>
    </source>
</evidence>
<feature type="transmembrane region" description="Helical" evidence="8">
    <location>
        <begin position="413"/>
        <end position="433"/>
    </location>
</feature>
<sequence length="508" mass="56581">MEKRTSNEPAASTKEDLHDVKDEGLPAAAQDVVLGEMLEVDATPEQERKVRLKLDLVLLPMMGACYMMQYMDKYVLSQATLFNLRQDLNLVGDQFNWTSAIFYFGYLIWSWPSSYLMVRLPIAKYLSVCVFLWGGFLLCHAAAKNFAGLMAARFFLGVGEASIAPGFSLVVGMFYTREEQPARQAAWYLGNCVANLISGVVVYGIGNITIHTIAQWQLIFLVLGAVTTSLAFWLVALLPDSPKNAIFLNKKERAIALQRTLKNKTGVMDVGTFKWNQVWMALKDPQTWFLVLYNFCVNLCNGGITSFSSILINGFGYGRLRSLLLQMPMGAAQIVFLVITSGVATYIKSTRIAMMMFSTSLSMMGMILIWKLDADNKGGRLTGLTFGGVFAVNIPLSLSLVSSNVAGFTKRSVISALIFVAYCVGNIVGPQFYLAEEEPDYPTGIKAAMCGLILGIFFLFCLMAYYIWENRRRDALYGPPSLMTENEELQQDLSNKTDGEMESFRYVI</sequence>
<dbReference type="OrthoDB" id="6730379at2759"/>
<gene>
    <name evidence="10" type="ORF">EURHEDRAFT_509521</name>
</gene>
<feature type="transmembrane region" description="Helical" evidence="8">
    <location>
        <begin position="445"/>
        <end position="468"/>
    </location>
</feature>
<feature type="domain" description="Major facilitator superfamily (MFS) profile" evidence="9">
    <location>
        <begin position="58"/>
        <end position="473"/>
    </location>
</feature>
<protein>
    <submittedName>
        <fullName evidence="10">MFS transporter</fullName>
    </submittedName>
</protein>
<dbReference type="Proteomes" id="UP000019804">
    <property type="component" value="Unassembled WGS sequence"/>
</dbReference>
<feature type="transmembrane region" description="Helical" evidence="8">
    <location>
        <begin position="54"/>
        <end position="71"/>
    </location>
</feature>
<dbReference type="GeneID" id="63701041"/>